<dbReference type="PATRIC" id="fig|123899.6.peg.794"/>
<dbReference type="AlphaFoldDB" id="A0A157QDR9"/>
<dbReference type="GO" id="GO:0015288">
    <property type="term" value="F:porin activity"/>
    <property type="evidence" value="ECO:0007669"/>
    <property type="project" value="TreeGrafter"/>
</dbReference>
<evidence type="ECO:0000256" key="2">
    <source>
        <dbReference type="ARBA" id="ARBA00007613"/>
    </source>
</evidence>
<gene>
    <name evidence="9" type="primary">tolC_1</name>
    <name evidence="9" type="ORF">SAMEA3906487_00821</name>
</gene>
<evidence type="ECO:0000313" key="10">
    <source>
        <dbReference type="Proteomes" id="UP000076825"/>
    </source>
</evidence>
<keyword evidence="5" id="KW-0812">Transmembrane</keyword>
<evidence type="ECO:0000256" key="4">
    <source>
        <dbReference type="ARBA" id="ARBA00022452"/>
    </source>
</evidence>
<sequence>MQVWRDALANDPVYAASRAAYRAQTEKLPQARADLLPLLTGEAGGRYDEARSTRGLAYDHSGSRATWDLKLTQPLFDWSRWQRFEQSKLIVADAEVQLRQSQQDLVLRVADAYFGILRAQDALAATETEKAAVAEQLAAAKRKFELGTATITDTYEAQARYDLVVAEELRLQNAVQSQRELLAKIIGSVPGALAELPPGVTLPAPQPARLADWSEQAQQASLDVLRAQLQTRIAGRDIEIARGRHYPTVNLQASSGSASDSRLRGDGAGRPIDNSVGVTLSIPLYAGGGISSQVTEKVQLEQKSRQDYETARREALRASREYYNGVITGLARVRALEAGEKSSRDAVSANQTGYELGVRINLDVLNAQQQLYATQRDLAQARYQALLDGLRLKATSGTLSDADLEAINRLLRLPR</sequence>
<keyword evidence="10" id="KW-1185">Reference proteome</keyword>
<accession>A0A157QDR9</accession>
<dbReference type="PANTHER" id="PTHR30026">
    <property type="entry name" value="OUTER MEMBRANE PROTEIN TOLC"/>
    <property type="match status" value="1"/>
</dbReference>
<keyword evidence="3" id="KW-0813">Transport</keyword>
<dbReference type="KEGG" id="btrm:SAMEA390648700821"/>
<organism evidence="9 10">
    <name type="scientific">Bordetella trematum</name>
    <dbReference type="NCBI Taxonomy" id="123899"/>
    <lineage>
        <taxon>Bacteria</taxon>
        <taxon>Pseudomonadati</taxon>
        <taxon>Pseudomonadota</taxon>
        <taxon>Betaproteobacteria</taxon>
        <taxon>Burkholderiales</taxon>
        <taxon>Alcaligenaceae</taxon>
        <taxon>Bordetella</taxon>
    </lineage>
</organism>
<evidence type="ECO:0000256" key="7">
    <source>
        <dbReference type="ARBA" id="ARBA00023237"/>
    </source>
</evidence>
<reference evidence="9 10" key="1">
    <citation type="submission" date="2016-04" db="EMBL/GenBank/DDBJ databases">
        <authorList>
            <consortium name="Pathogen Informatics"/>
        </authorList>
    </citation>
    <scope>NUCLEOTIDE SEQUENCE [LARGE SCALE GENOMIC DNA]</scope>
    <source>
        <strain evidence="9 10">H044680328</strain>
    </source>
</reference>
<dbReference type="NCBIfam" id="TIGR01844">
    <property type="entry name" value="type_I_sec_TolC"/>
    <property type="match status" value="1"/>
</dbReference>
<dbReference type="STRING" id="123899.SAMEA3906487_00821"/>
<dbReference type="InterPro" id="IPR010130">
    <property type="entry name" value="T1SS_OMP_TolC"/>
</dbReference>
<dbReference type="GO" id="GO:0015562">
    <property type="term" value="F:efflux transmembrane transporter activity"/>
    <property type="evidence" value="ECO:0007669"/>
    <property type="project" value="InterPro"/>
</dbReference>
<evidence type="ECO:0000256" key="1">
    <source>
        <dbReference type="ARBA" id="ARBA00004442"/>
    </source>
</evidence>
<protein>
    <submittedName>
        <fullName evidence="9">Outer membrane protein</fullName>
    </submittedName>
</protein>
<keyword evidence="4" id="KW-1134">Transmembrane beta strand</keyword>
<feature type="region of interest" description="Disordered" evidence="8">
    <location>
        <begin position="251"/>
        <end position="270"/>
    </location>
</feature>
<dbReference type="GO" id="GO:1990281">
    <property type="term" value="C:efflux pump complex"/>
    <property type="evidence" value="ECO:0007669"/>
    <property type="project" value="TreeGrafter"/>
</dbReference>
<dbReference type="Gene3D" id="1.20.1600.10">
    <property type="entry name" value="Outer membrane efflux proteins (OEP)"/>
    <property type="match status" value="1"/>
</dbReference>
<comment type="similarity">
    <text evidence="2">Belongs to the outer membrane factor (OMF) (TC 1.B.17) family.</text>
</comment>
<evidence type="ECO:0000256" key="6">
    <source>
        <dbReference type="ARBA" id="ARBA00023136"/>
    </source>
</evidence>
<dbReference type="eggNOG" id="COG1538">
    <property type="taxonomic scope" value="Bacteria"/>
</dbReference>
<dbReference type="PANTHER" id="PTHR30026:SF20">
    <property type="entry name" value="OUTER MEMBRANE PROTEIN TOLC"/>
    <property type="match status" value="1"/>
</dbReference>
<dbReference type="Proteomes" id="UP000076825">
    <property type="component" value="Chromosome 1"/>
</dbReference>
<dbReference type="InterPro" id="IPR051906">
    <property type="entry name" value="TolC-like"/>
</dbReference>
<name>A0A157QDR9_9BORD</name>
<dbReference type="SUPFAM" id="SSF56954">
    <property type="entry name" value="Outer membrane efflux proteins (OEP)"/>
    <property type="match status" value="1"/>
</dbReference>
<keyword evidence="7" id="KW-0998">Cell outer membrane</keyword>
<comment type="subcellular location">
    <subcellularLocation>
        <location evidence="1">Cell outer membrane</location>
    </subcellularLocation>
</comment>
<evidence type="ECO:0000256" key="8">
    <source>
        <dbReference type="SAM" id="MobiDB-lite"/>
    </source>
</evidence>
<keyword evidence="6" id="KW-0472">Membrane</keyword>
<evidence type="ECO:0000313" key="9">
    <source>
        <dbReference type="EMBL" id="SAI67621.1"/>
    </source>
</evidence>
<evidence type="ECO:0000256" key="5">
    <source>
        <dbReference type="ARBA" id="ARBA00022692"/>
    </source>
</evidence>
<evidence type="ECO:0000256" key="3">
    <source>
        <dbReference type="ARBA" id="ARBA00022448"/>
    </source>
</evidence>
<proteinExistence type="inferred from homology"/>
<dbReference type="GO" id="GO:0009279">
    <property type="term" value="C:cell outer membrane"/>
    <property type="evidence" value="ECO:0007669"/>
    <property type="project" value="UniProtKB-SubCell"/>
</dbReference>
<dbReference type="EMBL" id="LT546645">
    <property type="protein sequence ID" value="SAI67621.1"/>
    <property type="molecule type" value="Genomic_DNA"/>
</dbReference>
<dbReference type="InterPro" id="IPR003423">
    <property type="entry name" value="OMP_efflux"/>
</dbReference>
<dbReference type="Pfam" id="PF02321">
    <property type="entry name" value="OEP"/>
    <property type="match status" value="2"/>
</dbReference>
<feature type="compositionally biased region" description="Polar residues" evidence="8">
    <location>
        <begin position="251"/>
        <end position="260"/>
    </location>
</feature>